<keyword evidence="2" id="KW-1185">Reference proteome</keyword>
<proteinExistence type="predicted"/>
<accession>A0A2J6R080</accession>
<dbReference type="EMBL" id="KZ613961">
    <property type="protein sequence ID" value="PMD31927.1"/>
    <property type="molecule type" value="Genomic_DNA"/>
</dbReference>
<dbReference type="STRING" id="1149755.A0A2J6R080"/>
<sequence>MTATVFRHEGVFDARTKSNRALRFVHKYFSDVTSSLALSYPDTQYYSPSAKFFDTKNRTYIGAKAIKKWMLELFSPFDKLSLDGMSFFVVEEDTEGEGGKLERAWTVNAETMVGYYVKGDPEAILVPRLFVFVIKEGEMGEGWDGLQFFDVKLYWDTALLLDEIKRRKVAKQEGVSV</sequence>
<dbReference type="Proteomes" id="UP000235786">
    <property type="component" value="Unassembled WGS sequence"/>
</dbReference>
<protein>
    <recommendedName>
        <fullName evidence="3">SnoaL-like domain-containing protein</fullName>
    </recommendedName>
</protein>
<evidence type="ECO:0008006" key="3">
    <source>
        <dbReference type="Google" id="ProtNLM"/>
    </source>
</evidence>
<organism evidence="1 2">
    <name type="scientific">Hyaloscypha variabilis (strain UAMH 11265 / GT02V1 / F)</name>
    <name type="common">Meliniomyces variabilis</name>
    <dbReference type="NCBI Taxonomy" id="1149755"/>
    <lineage>
        <taxon>Eukaryota</taxon>
        <taxon>Fungi</taxon>
        <taxon>Dikarya</taxon>
        <taxon>Ascomycota</taxon>
        <taxon>Pezizomycotina</taxon>
        <taxon>Leotiomycetes</taxon>
        <taxon>Helotiales</taxon>
        <taxon>Hyaloscyphaceae</taxon>
        <taxon>Hyaloscypha</taxon>
        <taxon>Hyaloscypha variabilis</taxon>
    </lineage>
</organism>
<dbReference type="OrthoDB" id="4971611at2759"/>
<evidence type="ECO:0000313" key="1">
    <source>
        <dbReference type="EMBL" id="PMD31927.1"/>
    </source>
</evidence>
<evidence type="ECO:0000313" key="2">
    <source>
        <dbReference type="Proteomes" id="UP000235786"/>
    </source>
</evidence>
<gene>
    <name evidence="1" type="ORF">L207DRAFT_591347</name>
</gene>
<reference evidence="1 2" key="1">
    <citation type="submission" date="2016-04" db="EMBL/GenBank/DDBJ databases">
        <title>A degradative enzymes factory behind the ericoid mycorrhizal symbiosis.</title>
        <authorList>
            <consortium name="DOE Joint Genome Institute"/>
            <person name="Martino E."/>
            <person name="Morin E."/>
            <person name="Grelet G."/>
            <person name="Kuo A."/>
            <person name="Kohler A."/>
            <person name="Daghino S."/>
            <person name="Barry K."/>
            <person name="Choi C."/>
            <person name="Cichocki N."/>
            <person name="Clum A."/>
            <person name="Copeland A."/>
            <person name="Hainaut M."/>
            <person name="Haridas S."/>
            <person name="Labutti K."/>
            <person name="Lindquist E."/>
            <person name="Lipzen A."/>
            <person name="Khouja H.-R."/>
            <person name="Murat C."/>
            <person name="Ohm R."/>
            <person name="Olson A."/>
            <person name="Spatafora J."/>
            <person name="Veneault-Fourrey C."/>
            <person name="Henrissat B."/>
            <person name="Grigoriev I."/>
            <person name="Martin F."/>
            <person name="Perotto S."/>
        </authorList>
    </citation>
    <scope>NUCLEOTIDE SEQUENCE [LARGE SCALE GENOMIC DNA]</scope>
    <source>
        <strain evidence="1 2">F</strain>
    </source>
</reference>
<dbReference type="AlphaFoldDB" id="A0A2J6R080"/>
<name>A0A2J6R080_HYAVF</name>